<comment type="caution">
    <text evidence="2">The sequence shown here is derived from an EMBL/GenBank/DDBJ whole genome shotgun (WGS) entry which is preliminary data.</text>
</comment>
<dbReference type="Pfam" id="PF00107">
    <property type="entry name" value="ADH_zinc_N"/>
    <property type="match status" value="1"/>
</dbReference>
<dbReference type="CDD" id="cd08241">
    <property type="entry name" value="QOR1"/>
    <property type="match status" value="1"/>
</dbReference>
<dbReference type="SUPFAM" id="SSF51735">
    <property type="entry name" value="NAD(P)-binding Rossmann-fold domains"/>
    <property type="match status" value="1"/>
</dbReference>
<dbReference type="InterPro" id="IPR020843">
    <property type="entry name" value="ER"/>
</dbReference>
<dbReference type="EMBL" id="LQOM01000004">
    <property type="protein sequence ID" value="ORV19700.1"/>
    <property type="molecule type" value="Genomic_DNA"/>
</dbReference>
<dbReference type="InterPro" id="IPR011032">
    <property type="entry name" value="GroES-like_sf"/>
</dbReference>
<organism evidence="2 4">
    <name type="scientific">Mycobacterium celatum</name>
    <dbReference type="NCBI Taxonomy" id="28045"/>
    <lineage>
        <taxon>Bacteria</taxon>
        <taxon>Bacillati</taxon>
        <taxon>Actinomycetota</taxon>
        <taxon>Actinomycetes</taxon>
        <taxon>Mycobacteriales</taxon>
        <taxon>Mycobacteriaceae</taxon>
        <taxon>Mycobacterium</taxon>
    </lineage>
</organism>
<evidence type="ECO:0000313" key="2">
    <source>
        <dbReference type="EMBL" id="ORV19700.1"/>
    </source>
</evidence>
<dbReference type="SUPFAM" id="SSF50129">
    <property type="entry name" value="GroES-like"/>
    <property type="match status" value="1"/>
</dbReference>
<evidence type="ECO:0000313" key="4">
    <source>
        <dbReference type="Proteomes" id="UP000193907"/>
    </source>
</evidence>
<evidence type="ECO:0000259" key="1">
    <source>
        <dbReference type="SMART" id="SM00829"/>
    </source>
</evidence>
<reference evidence="2 4" key="1">
    <citation type="submission" date="2016-01" db="EMBL/GenBank/DDBJ databases">
        <title>The new phylogeny of the genus Mycobacterium.</title>
        <authorList>
            <person name="Tarcisio F."/>
            <person name="Conor M."/>
            <person name="Antonella G."/>
            <person name="Elisabetta G."/>
            <person name="Giulia F.S."/>
            <person name="Sara T."/>
            <person name="Anna F."/>
            <person name="Clotilde B."/>
            <person name="Roberto B."/>
            <person name="Veronica D.S."/>
            <person name="Fabio R."/>
            <person name="Monica P."/>
            <person name="Olivier J."/>
            <person name="Enrico T."/>
            <person name="Nicola S."/>
        </authorList>
    </citation>
    <scope>NUCLEOTIDE SEQUENCE [LARGE SCALE GENOMIC DNA]</scope>
    <source>
        <strain evidence="2 4">DSM 44243</strain>
    </source>
</reference>
<gene>
    <name evidence="2" type="ORF">AWB95_00675</name>
    <name evidence="3" type="ORF">CQY23_20570</name>
</gene>
<dbReference type="SMART" id="SM00829">
    <property type="entry name" value="PKS_ER"/>
    <property type="match status" value="1"/>
</dbReference>
<dbReference type="GO" id="GO:0016491">
    <property type="term" value="F:oxidoreductase activity"/>
    <property type="evidence" value="ECO:0007669"/>
    <property type="project" value="InterPro"/>
</dbReference>
<evidence type="ECO:0000313" key="5">
    <source>
        <dbReference type="Proteomes" id="UP000230971"/>
    </source>
</evidence>
<dbReference type="Pfam" id="PF08240">
    <property type="entry name" value="ADH_N"/>
    <property type="match status" value="1"/>
</dbReference>
<dbReference type="InterPro" id="IPR036291">
    <property type="entry name" value="NAD(P)-bd_dom_sf"/>
</dbReference>
<reference evidence="3 5" key="2">
    <citation type="journal article" date="2017" name="Infect. Genet. Evol.">
        <title>The new phylogeny of the genus Mycobacterium: The old and the news.</title>
        <authorList>
            <person name="Tortoli E."/>
            <person name="Fedrizzi T."/>
            <person name="Meehan C.J."/>
            <person name="Trovato A."/>
            <person name="Grottola A."/>
            <person name="Giacobazzi E."/>
            <person name="Serpini G.F."/>
            <person name="Tagliazucchi S."/>
            <person name="Fabio A."/>
            <person name="Bettua C."/>
            <person name="Bertorelli R."/>
            <person name="Frascaro F."/>
            <person name="De Sanctis V."/>
            <person name="Pecorari M."/>
            <person name="Jousson O."/>
            <person name="Segata N."/>
            <person name="Cirillo D.M."/>
        </authorList>
    </citation>
    <scope>NUCLEOTIDE SEQUENCE [LARGE SCALE GENOMIC DNA]</scope>
    <source>
        <strain evidence="3 5">NCTC 12882</strain>
    </source>
</reference>
<dbReference type="InterPro" id="IPR013149">
    <property type="entry name" value="ADH-like_C"/>
</dbReference>
<protein>
    <submittedName>
        <fullName evidence="2">Quinone oxidoreductase</fullName>
    </submittedName>
</protein>
<dbReference type="OrthoDB" id="4190732at2"/>
<dbReference type="InterPro" id="IPR051397">
    <property type="entry name" value="Zn-ADH-like_protein"/>
</dbReference>
<dbReference type="Proteomes" id="UP000230971">
    <property type="component" value="Unassembled WGS sequence"/>
</dbReference>
<dbReference type="InterPro" id="IPR002364">
    <property type="entry name" value="Quin_OxRdtase/zeta-crystal_CS"/>
</dbReference>
<keyword evidence="4" id="KW-1185">Reference proteome</keyword>
<dbReference type="GO" id="GO:0008270">
    <property type="term" value="F:zinc ion binding"/>
    <property type="evidence" value="ECO:0007669"/>
    <property type="project" value="InterPro"/>
</dbReference>
<dbReference type="STRING" id="28045.AWB95_00675"/>
<dbReference type="RefSeq" id="WP_062541201.1">
    <property type="nucleotide sequence ID" value="NZ_BBUN01000340.1"/>
</dbReference>
<feature type="domain" description="Enoyl reductase (ER)" evidence="1">
    <location>
        <begin position="10"/>
        <end position="320"/>
    </location>
</feature>
<dbReference type="AlphaFoldDB" id="A0A1X1RX22"/>
<dbReference type="InterPro" id="IPR013154">
    <property type="entry name" value="ADH-like_N"/>
</dbReference>
<dbReference type="Gene3D" id="3.40.50.720">
    <property type="entry name" value="NAD(P)-binding Rossmann-like Domain"/>
    <property type="match status" value="1"/>
</dbReference>
<dbReference type="PROSITE" id="PS01162">
    <property type="entry name" value="QOR_ZETA_CRYSTAL"/>
    <property type="match status" value="1"/>
</dbReference>
<name>A0A1X1RX22_MYCCE</name>
<proteinExistence type="predicted"/>
<dbReference type="EMBL" id="PDKV01000035">
    <property type="protein sequence ID" value="PIB74984.1"/>
    <property type="molecule type" value="Genomic_DNA"/>
</dbReference>
<dbReference type="Proteomes" id="UP000193907">
    <property type="component" value="Unassembled WGS sequence"/>
</dbReference>
<accession>A0A1X1RX22</accession>
<dbReference type="PANTHER" id="PTHR43677:SF4">
    <property type="entry name" value="QUINONE OXIDOREDUCTASE-LIKE PROTEIN 2"/>
    <property type="match status" value="1"/>
</dbReference>
<dbReference type="PANTHER" id="PTHR43677">
    <property type="entry name" value="SHORT-CHAIN DEHYDROGENASE/REDUCTASE"/>
    <property type="match status" value="1"/>
</dbReference>
<dbReference type="Gene3D" id="3.90.180.10">
    <property type="entry name" value="Medium-chain alcohol dehydrogenases, catalytic domain"/>
    <property type="match status" value="1"/>
</dbReference>
<sequence>MKACVVQELSGPSGLVYTDVDDVVGNDHTVVIDVRAAGVCFPDLLLSKGEYQLKLPPPFIPGTETAGVVAWAPEESGFAVGDRVSAFGILGGFAEQVAVPLDNVMPSPAELDDAEAVALLVNYNTMYFALARRAAMRPGDTVLVLGSAGGVGSAAIQVARAMDAGKVIAMVHRTDAMDFVESLGADVVLPLTDGWAQAVRDVTDGRGVDIVVDPVGGAAFDDAIRVLAIDGKLLVIGFAAGSIPTVKVNRLLLRNVSVVGVAWGEYLNKVPGSAKVFAWGLNQLVARGLKPPPPQRYPLSEGRAALQALADGGVLGKVVLEP</sequence>
<evidence type="ECO:0000313" key="3">
    <source>
        <dbReference type="EMBL" id="PIB74984.1"/>
    </source>
</evidence>